<evidence type="ECO:0000256" key="7">
    <source>
        <dbReference type="ARBA" id="ARBA00048830"/>
    </source>
</evidence>
<keyword evidence="16" id="KW-0175">Coiled coil</keyword>
<dbReference type="EC" id="2.7.7.19" evidence="3"/>
<evidence type="ECO:0000256" key="11">
    <source>
        <dbReference type="ARBA" id="ARBA00076412"/>
    </source>
</evidence>
<evidence type="ECO:0000256" key="8">
    <source>
        <dbReference type="ARBA" id="ARBA00054414"/>
    </source>
</evidence>
<dbReference type="GO" id="GO:1990817">
    <property type="term" value="F:poly(A) RNA polymerase activity"/>
    <property type="evidence" value="ECO:0007669"/>
    <property type="project" value="UniProtKB-EC"/>
</dbReference>
<protein>
    <recommendedName>
        <fullName evidence="10">Terminal nucleotidyltransferase 4A</fullName>
        <ecNumber evidence="3">2.7.7.19</ecNumber>
    </recommendedName>
    <alternativeName>
        <fullName evidence="13">DNA polymerase sigma</fullName>
    </alternativeName>
    <alternativeName>
        <fullName evidence="12">Non-canonical poly(A) RNA polymerase PAPD7</fullName>
    </alternativeName>
    <alternativeName>
        <fullName evidence="11">PAP-associated domain-containing protein 7</fullName>
    </alternativeName>
    <alternativeName>
        <fullName evidence="15">TRAMP-like complex polyadenylate polymerase</fullName>
    </alternativeName>
    <alternativeName>
        <fullName evidence="14">Terminal guanylyltransferase</fullName>
    </alternativeName>
</protein>
<dbReference type="Gene3D" id="1.10.1410.10">
    <property type="match status" value="1"/>
</dbReference>
<feature type="compositionally biased region" description="Basic residues" evidence="17">
    <location>
        <begin position="1020"/>
        <end position="1035"/>
    </location>
</feature>
<evidence type="ECO:0000313" key="21">
    <source>
        <dbReference type="EMBL" id="KAK1895251.1"/>
    </source>
</evidence>
<feature type="region of interest" description="Disordered" evidence="17">
    <location>
        <begin position="920"/>
        <end position="961"/>
    </location>
</feature>
<organism evidence="21 22">
    <name type="scientific">Dissostichus eleginoides</name>
    <name type="common">Patagonian toothfish</name>
    <name type="synonym">Dissostichus amissus</name>
    <dbReference type="NCBI Taxonomy" id="100907"/>
    <lineage>
        <taxon>Eukaryota</taxon>
        <taxon>Metazoa</taxon>
        <taxon>Chordata</taxon>
        <taxon>Craniata</taxon>
        <taxon>Vertebrata</taxon>
        <taxon>Euteleostomi</taxon>
        <taxon>Actinopterygii</taxon>
        <taxon>Neopterygii</taxon>
        <taxon>Teleostei</taxon>
        <taxon>Neoteleostei</taxon>
        <taxon>Acanthomorphata</taxon>
        <taxon>Eupercaria</taxon>
        <taxon>Perciformes</taxon>
        <taxon>Notothenioidei</taxon>
        <taxon>Nototheniidae</taxon>
        <taxon>Dissostichus</taxon>
    </lineage>
</organism>
<dbReference type="GO" id="GO:0031499">
    <property type="term" value="C:TRAMP complex"/>
    <property type="evidence" value="ECO:0007669"/>
    <property type="project" value="TreeGrafter"/>
</dbReference>
<evidence type="ECO:0000256" key="12">
    <source>
        <dbReference type="ARBA" id="ARBA00076531"/>
    </source>
</evidence>
<feature type="domain" description="Poly(A) RNA polymerase mitochondrial-like central palm" evidence="19">
    <location>
        <begin position="1079"/>
        <end position="1210"/>
    </location>
</feature>
<feature type="region of interest" description="Disordered" evidence="17">
    <location>
        <begin position="1549"/>
        <end position="1572"/>
    </location>
</feature>
<name>A0AAD9FBL4_DISEL</name>
<evidence type="ECO:0000256" key="15">
    <source>
        <dbReference type="ARBA" id="ARBA00083848"/>
    </source>
</evidence>
<comment type="cofactor">
    <cofactor evidence="1">
        <name>Mn(2+)</name>
        <dbReference type="ChEBI" id="CHEBI:29035"/>
    </cofactor>
</comment>
<dbReference type="EMBL" id="JASDAP010000010">
    <property type="protein sequence ID" value="KAK1895251.1"/>
    <property type="molecule type" value="Genomic_DNA"/>
</dbReference>
<proteinExistence type="inferred from homology"/>
<feature type="compositionally biased region" description="Basic and acidic residues" evidence="17">
    <location>
        <begin position="288"/>
        <end position="297"/>
    </location>
</feature>
<dbReference type="SUPFAM" id="SSF81301">
    <property type="entry name" value="Nucleotidyltransferase"/>
    <property type="match status" value="1"/>
</dbReference>
<dbReference type="GO" id="GO:1905870">
    <property type="term" value="P:positive regulation of 3'-UTR-mediated mRNA stabilization"/>
    <property type="evidence" value="ECO:0007669"/>
    <property type="project" value="UniProtKB-ARBA"/>
</dbReference>
<evidence type="ECO:0000256" key="13">
    <source>
        <dbReference type="ARBA" id="ARBA00080076"/>
    </source>
</evidence>
<evidence type="ECO:0000256" key="10">
    <source>
        <dbReference type="ARBA" id="ARBA00067213"/>
    </source>
</evidence>
<dbReference type="GO" id="GO:0003729">
    <property type="term" value="F:mRNA binding"/>
    <property type="evidence" value="ECO:0007669"/>
    <property type="project" value="TreeGrafter"/>
</dbReference>
<dbReference type="PANTHER" id="PTHR23092:SF24">
    <property type="entry name" value="TERMINAL NUCLEOTIDYLTRANSFERASE 4A"/>
    <property type="match status" value="1"/>
</dbReference>
<reference evidence="21" key="1">
    <citation type="submission" date="2023-04" db="EMBL/GenBank/DDBJ databases">
        <title>Chromosome-level genome of Chaenocephalus aceratus.</title>
        <authorList>
            <person name="Park H."/>
        </authorList>
    </citation>
    <scope>NUCLEOTIDE SEQUENCE</scope>
    <source>
        <strain evidence="21">DE</strain>
        <tissue evidence="21">Muscle</tissue>
    </source>
</reference>
<keyword evidence="6" id="KW-0460">Magnesium</keyword>
<keyword evidence="4" id="KW-0808">Transferase</keyword>
<evidence type="ECO:0000259" key="20">
    <source>
        <dbReference type="Pfam" id="PF25817"/>
    </source>
</evidence>
<dbReference type="GO" id="GO:0031123">
    <property type="term" value="P:RNA 3'-end processing"/>
    <property type="evidence" value="ECO:0007669"/>
    <property type="project" value="TreeGrafter"/>
</dbReference>
<evidence type="ECO:0000256" key="6">
    <source>
        <dbReference type="ARBA" id="ARBA00022842"/>
    </source>
</evidence>
<dbReference type="Pfam" id="PF25817">
    <property type="entry name" value="ICE1_C"/>
    <property type="match status" value="1"/>
</dbReference>
<feature type="compositionally biased region" description="Basic residues" evidence="17">
    <location>
        <begin position="226"/>
        <end position="239"/>
    </location>
</feature>
<feature type="region of interest" description="Disordered" evidence="17">
    <location>
        <begin position="497"/>
        <end position="533"/>
    </location>
</feature>
<comment type="subunit">
    <text evidence="9">Component of a nuclear TRAMP-like complex, an ATP-dependent exosome regulatory complex consisting of a helicase (MTREX), an oligadenylate polymerase (TENT4B or TENT4A), and a substrate specific RNA-binding factor (ZCCHC7 or ZCCHC8). Several TRAMP-like complexes exist with specific compositions and are associated with nuclear, or nucleolar RNA exosomes.</text>
</comment>
<comment type="catalytic activity">
    <reaction evidence="7">
        <text>RNA(n) + ATP = RNA(n)-3'-adenine ribonucleotide + diphosphate</text>
        <dbReference type="Rhea" id="RHEA:11332"/>
        <dbReference type="Rhea" id="RHEA-COMP:14527"/>
        <dbReference type="Rhea" id="RHEA-COMP:17347"/>
        <dbReference type="ChEBI" id="CHEBI:30616"/>
        <dbReference type="ChEBI" id="CHEBI:33019"/>
        <dbReference type="ChEBI" id="CHEBI:140395"/>
        <dbReference type="ChEBI" id="CHEBI:173115"/>
        <dbReference type="EC" id="2.7.7.19"/>
    </reaction>
</comment>
<dbReference type="CDD" id="cd05402">
    <property type="entry name" value="NT_PAP_TUTase"/>
    <property type="match status" value="1"/>
</dbReference>
<comment type="similarity">
    <text evidence="2">Belongs to the DNA polymerase type-B-like family.</text>
</comment>
<dbReference type="GO" id="GO:0060212">
    <property type="term" value="P:negative regulation of nuclear-transcribed mRNA poly(A) tail shortening"/>
    <property type="evidence" value="ECO:0007669"/>
    <property type="project" value="UniProtKB-ARBA"/>
</dbReference>
<dbReference type="InterPro" id="IPR057881">
    <property type="entry name" value="ICE1_C"/>
</dbReference>
<dbReference type="InterPro" id="IPR054708">
    <property type="entry name" value="MTPAP-like_central"/>
</dbReference>
<gene>
    <name evidence="21" type="ORF">KUDE01_020702</name>
</gene>
<feature type="compositionally biased region" description="Acidic residues" evidence="17">
    <location>
        <begin position="277"/>
        <end position="287"/>
    </location>
</feature>
<evidence type="ECO:0000256" key="3">
    <source>
        <dbReference type="ARBA" id="ARBA00012388"/>
    </source>
</evidence>
<evidence type="ECO:0000256" key="17">
    <source>
        <dbReference type="SAM" id="MobiDB-lite"/>
    </source>
</evidence>
<dbReference type="FunFam" id="1.10.1410.10:FF:000003">
    <property type="entry name" value="non-canonical poly(A) RNA polymerase PAPD7"/>
    <property type="match status" value="1"/>
</dbReference>
<feature type="domain" description="PAP-associated" evidence="18">
    <location>
        <begin position="1267"/>
        <end position="1327"/>
    </location>
</feature>
<evidence type="ECO:0000259" key="19">
    <source>
        <dbReference type="Pfam" id="PF22600"/>
    </source>
</evidence>
<feature type="region of interest" description="Disordered" evidence="17">
    <location>
        <begin position="1420"/>
        <end position="1449"/>
    </location>
</feature>
<feature type="compositionally biased region" description="Polar residues" evidence="17">
    <location>
        <begin position="997"/>
        <end position="1019"/>
    </location>
</feature>
<sequence>MMPRDSQSKTAAIAADATVGNCQNCSVLHQSLTEYVSSFLALKQRIAVSDDAIGLQQQLEELQIRLVTLEKKTADYESLQAELEEKKVALKTFGQISEEMEKLKQENIKMMAENEKLEDHLKDVKELTETQSLENALLKREKAVVENDLLETQTSLKKSQAKADQVERLIEENAKTTSIKVPNAATGFMGMCGTSAAEPCQPDTLPNLSRQKDIKHQALLQSPSTKKPKNTPKKSKSKEHKAEESSSDSEVSLGQILALFKPVLPCISPIPDEVENQDAEMESMETTDGEKENHPKISDNSVPSQQEESLLITTSGTSPCLKPSALQREEKENRGCVGHDTDVPDDKPCLSISDDGLSSATSKNVEGKLEDEAPIKPLGEESRLPSTAMNSSPSSSSSPSQENSMRILDTMYPELSAHARTLSILRGNVGLSMCSSESGTLPTTTNSQMSCFKTINSTSTAFTKTEMRREKRQAVSLLQPKSSKCLRLDNCSPTVSHKQMLSSSSNSGVEATSAQTLSSQQCKPKTALPSLEGGEPAKQNLIAHFLKKIENQFFDLLPVIQSHLHVGNLTKKPVLRDEEKEVISEICQNSLLNTGDMILAILEKLKEGKKYLNSNHIQALCRVHTGICRQTRDWEKAHILAHSILTEDFPDCAKMILFMVTTWPKSPPCEIEMLISRTLSDIQSGSGMSFTKHSRYGQDLGTEAWQHVLTLQLLCSHKKWKWTYDHLLGKELWPLMNTWVTQPRDQQTPVSDVTVATVIRLIGHLGQLGMKDRNSPSVVTVANVMNTFGRHGQTEGVPWEVQLAAIYCIYDLSPCNPKQALDALAGWRGETSQSVPPAWFSTNSTPMDPRTAWMQPEQKGPANSPWVHIWESSQGFGANSGIDNHLHHQRNFASLNANSTEANGEYRKNVALPGCVFGKLSKRDSGGVERGNVRRTGSLSPSSSSLDSEAESSSPSGSSLQIDNLNEEASRFLHYGEHELNENNLRRQQQPPPPFHTVQQHCRSMQQSGGHTPTGMKNQHGNKHHHYQSQSSGRRRHLNRANTFHGINPLLSYACNGHHVDSSFCLWKTRRYSPGINGLHEEIVDFFNFMSPRPEEEAMRRDVVNRIEGVIMDLWPTARVEIFGSFSTGLYLPTSDIDLVVFGKWDHTPLQELEQALKKHNVAGPYPIKVLDKATVPIIKLTDHETEIKVDISFNVETAVKAAQFIKSYLKKYTILPPLIFVLKQFLLQRDLNEVFTGGISSYSLILMAISFLQLHPRIDTRRANINLGILLIEFFELYGHNFNYIKTGIRVKNDGAYVSKEEMLKAMGSGNRSSMLCIEDPIQPGNDVGRSSYGVLQVKQVFDFAYMVLSHGVSPHARAYPNKEYDSTLGRILKVSPEVLAYRDWTIKKWAAKQHVKLENHDIETCEQDLARLMLVSVEDQRDSSSPLSTDSPSPSDIESDSPPNSNTAIQLQSLTLASVHSVLQMASDLGVTHPPGFIHTVPQVQMSFPENLTIPSLSNCQFYHENPPLVNVVHHHMTHAAQVSQHTNSTSPLHHPQMVGHQSHTYTMRSSSHGSHGSLDPPKVGFKQNQGGVLQGQNLVKTQGNFSPQQRFVPQGHKTAPGFRNQQQYNCNTWRSKKKENLPALNQSR</sequence>
<feature type="compositionally biased region" description="Basic and acidic residues" evidence="17">
    <location>
        <begin position="365"/>
        <end position="383"/>
    </location>
</feature>
<keyword evidence="22" id="KW-1185">Reference proteome</keyword>
<dbReference type="InterPro" id="IPR002058">
    <property type="entry name" value="PAP_assoc"/>
</dbReference>
<dbReference type="SUPFAM" id="SSF81631">
    <property type="entry name" value="PAP/OAS1 substrate-binding domain"/>
    <property type="match status" value="1"/>
</dbReference>
<dbReference type="GO" id="GO:0070568">
    <property type="term" value="F:guanylyltransferase activity"/>
    <property type="evidence" value="ECO:0007669"/>
    <property type="project" value="UniProtKB-ARBA"/>
</dbReference>
<evidence type="ECO:0000256" key="4">
    <source>
        <dbReference type="ARBA" id="ARBA00022679"/>
    </source>
</evidence>
<feature type="compositionally biased region" description="Polar residues" evidence="17">
    <location>
        <begin position="497"/>
        <end position="523"/>
    </location>
</feature>
<dbReference type="Gene3D" id="3.30.460.10">
    <property type="entry name" value="Beta Polymerase, domain 2"/>
    <property type="match status" value="1"/>
</dbReference>
<dbReference type="InterPro" id="IPR045862">
    <property type="entry name" value="Trf4-like"/>
</dbReference>
<feature type="compositionally biased region" description="Low complexity" evidence="17">
    <location>
        <begin position="391"/>
        <end position="400"/>
    </location>
</feature>
<dbReference type="Proteomes" id="UP001228049">
    <property type="component" value="Unassembled WGS sequence"/>
</dbReference>
<dbReference type="InterPro" id="IPR043519">
    <property type="entry name" value="NT_sf"/>
</dbReference>
<dbReference type="GO" id="GO:0005730">
    <property type="term" value="C:nucleolus"/>
    <property type="evidence" value="ECO:0007669"/>
    <property type="project" value="TreeGrafter"/>
</dbReference>
<evidence type="ECO:0000256" key="1">
    <source>
        <dbReference type="ARBA" id="ARBA00001936"/>
    </source>
</evidence>
<feature type="region of interest" description="Disordered" evidence="17">
    <location>
        <begin position="277"/>
        <end position="403"/>
    </location>
</feature>
<evidence type="ECO:0000256" key="9">
    <source>
        <dbReference type="ARBA" id="ARBA00063831"/>
    </source>
</evidence>
<evidence type="ECO:0000256" key="5">
    <source>
        <dbReference type="ARBA" id="ARBA00022723"/>
    </source>
</evidence>
<feature type="domain" description="Little elongation complex subunit 1 C-terminal" evidence="20">
    <location>
        <begin position="661"/>
        <end position="841"/>
    </location>
</feature>
<dbReference type="FunFam" id="3.30.460.10:FF:000006">
    <property type="entry name" value="non-canonical poly(A) RNA polymerase PAPD5"/>
    <property type="match status" value="1"/>
</dbReference>
<feature type="region of interest" description="Disordered" evidence="17">
    <location>
        <begin position="985"/>
        <end position="1035"/>
    </location>
</feature>
<feature type="region of interest" description="Disordered" evidence="17">
    <location>
        <begin position="216"/>
        <end position="252"/>
    </location>
</feature>
<feature type="compositionally biased region" description="Low complexity" evidence="17">
    <location>
        <begin position="937"/>
        <end position="959"/>
    </location>
</feature>
<dbReference type="GO" id="GO:0043634">
    <property type="term" value="P:polyadenylation-dependent ncRNA catabolic process"/>
    <property type="evidence" value="ECO:0007669"/>
    <property type="project" value="TreeGrafter"/>
</dbReference>
<comment type="function">
    <text evidence="8">Terminal nucleotidyltransferase that catalyzes preferentially the transfer of ATP and GTP on RNA 3' poly(A) tail creating a heterogeneous 3' poly(A) tail leading to mRNAs stabilization by protecting mRNAs from active deadenylation. Also functions as a catalytic subunit of a TRAMP-like complex which has a poly(A) RNA polymerase activity and is involved in a post-transcriptional quality control mechanism. Polyadenylation with short oligo(A) tails is required for the degradative activity of the exosome on several of its nuclear RNA substrates. Has no terminal uridylyltransferase activity, and does not play a role in replication-dependent histone mRNA degradation via uridylation.</text>
</comment>
<dbReference type="PANTHER" id="PTHR23092">
    <property type="entry name" value="POLY(A) RNA POLYMERASE"/>
    <property type="match status" value="1"/>
</dbReference>
<feature type="compositionally biased region" description="Basic and acidic residues" evidence="17">
    <location>
        <begin position="327"/>
        <end position="348"/>
    </location>
</feature>
<evidence type="ECO:0000256" key="16">
    <source>
        <dbReference type="SAM" id="Coils"/>
    </source>
</evidence>
<dbReference type="Pfam" id="PF22600">
    <property type="entry name" value="MTPAP-like_central"/>
    <property type="match status" value="1"/>
</dbReference>
<dbReference type="Pfam" id="PF03828">
    <property type="entry name" value="PAP_assoc"/>
    <property type="match status" value="1"/>
</dbReference>
<keyword evidence="5" id="KW-0479">Metal-binding</keyword>
<feature type="compositionally biased region" description="Polar residues" evidence="17">
    <location>
        <begin position="298"/>
        <end position="318"/>
    </location>
</feature>
<evidence type="ECO:0000313" key="22">
    <source>
        <dbReference type="Proteomes" id="UP001228049"/>
    </source>
</evidence>
<dbReference type="GO" id="GO:0046872">
    <property type="term" value="F:metal ion binding"/>
    <property type="evidence" value="ECO:0007669"/>
    <property type="project" value="UniProtKB-KW"/>
</dbReference>
<feature type="coiled-coil region" evidence="16">
    <location>
        <begin position="52"/>
        <end position="176"/>
    </location>
</feature>
<feature type="compositionally biased region" description="Low complexity" evidence="17">
    <location>
        <begin position="1425"/>
        <end position="1447"/>
    </location>
</feature>
<accession>A0AAD9FBL4</accession>
<evidence type="ECO:0000259" key="18">
    <source>
        <dbReference type="Pfam" id="PF03828"/>
    </source>
</evidence>
<evidence type="ECO:0000256" key="2">
    <source>
        <dbReference type="ARBA" id="ARBA00008593"/>
    </source>
</evidence>
<comment type="caution">
    <text evidence="21">The sequence shown here is derived from an EMBL/GenBank/DDBJ whole genome shotgun (WGS) entry which is preliminary data.</text>
</comment>
<evidence type="ECO:0000256" key="14">
    <source>
        <dbReference type="ARBA" id="ARBA00082009"/>
    </source>
</evidence>